<dbReference type="PANTHER" id="PTHR21636:SF2">
    <property type="entry name" value="PROTEIN DOK-7"/>
    <property type="match status" value="1"/>
</dbReference>
<dbReference type="GO" id="GO:0019901">
    <property type="term" value="F:protein kinase binding"/>
    <property type="evidence" value="ECO:0007669"/>
    <property type="project" value="InterPro"/>
</dbReference>
<organism evidence="2 3">
    <name type="scientific">Nesidiocoris tenuis</name>
    <dbReference type="NCBI Taxonomy" id="355587"/>
    <lineage>
        <taxon>Eukaryota</taxon>
        <taxon>Metazoa</taxon>
        <taxon>Ecdysozoa</taxon>
        <taxon>Arthropoda</taxon>
        <taxon>Hexapoda</taxon>
        <taxon>Insecta</taxon>
        <taxon>Pterygota</taxon>
        <taxon>Neoptera</taxon>
        <taxon>Paraneoptera</taxon>
        <taxon>Hemiptera</taxon>
        <taxon>Heteroptera</taxon>
        <taxon>Panheteroptera</taxon>
        <taxon>Cimicomorpha</taxon>
        <taxon>Miridae</taxon>
        <taxon>Dicyphina</taxon>
        <taxon>Nesidiocoris</taxon>
    </lineage>
</organism>
<feature type="region of interest" description="Disordered" evidence="1">
    <location>
        <begin position="359"/>
        <end position="450"/>
    </location>
</feature>
<dbReference type="PANTHER" id="PTHR21636">
    <property type="entry name" value="PROTEIN DOK-7"/>
    <property type="match status" value="1"/>
</dbReference>
<evidence type="ECO:0000256" key="1">
    <source>
        <dbReference type="SAM" id="MobiDB-lite"/>
    </source>
</evidence>
<protein>
    <recommendedName>
        <fullName evidence="4">IRS-type PTB domain-containing protein</fullName>
    </recommendedName>
</protein>
<feature type="compositionally biased region" description="Polar residues" evidence="1">
    <location>
        <begin position="415"/>
        <end position="440"/>
    </location>
</feature>
<evidence type="ECO:0008006" key="4">
    <source>
        <dbReference type="Google" id="ProtNLM"/>
    </source>
</evidence>
<dbReference type="GO" id="GO:0007528">
    <property type="term" value="P:neuromuscular junction development"/>
    <property type="evidence" value="ECO:0007669"/>
    <property type="project" value="TreeGrafter"/>
</dbReference>
<dbReference type="Proteomes" id="UP000479000">
    <property type="component" value="Unassembled WGS sequence"/>
</dbReference>
<name>A0A6H5GQ71_9HEMI</name>
<dbReference type="InterPro" id="IPR037746">
    <property type="entry name" value="Dok-7"/>
</dbReference>
<dbReference type="SUPFAM" id="SSF50729">
    <property type="entry name" value="PH domain-like"/>
    <property type="match status" value="1"/>
</dbReference>
<dbReference type="AlphaFoldDB" id="A0A6H5GQ71"/>
<keyword evidence="3" id="KW-1185">Reference proteome</keyword>
<dbReference type="SMART" id="SM01244">
    <property type="entry name" value="IRS"/>
    <property type="match status" value="1"/>
</dbReference>
<dbReference type="InterPro" id="IPR011993">
    <property type="entry name" value="PH-like_dom_sf"/>
</dbReference>
<evidence type="ECO:0000313" key="2">
    <source>
        <dbReference type="EMBL" id="CAB0005078.1"/>
    </source>
</evidence>
<feature type="compositionally biased region" description="Polar residues" evidence="1">
    <location>
        <begin position="359"/>
        <end position="375"/>
    </location>
</feature>
<proteinExistence type="predicted"/>
<dbReference type="EMBL" id="CADCXU010015871">
    <property type="protein sequence ID" value="CAB0005078.1"/>
    <property type="molecule type" value="Genomic_DNA"/>
</dbReference>
<evidence type="ECO:0000313" key="3">
    <source>
        <dbReference type="Proteomes" id="UP000479000"/>
    </source>
</evidence>
<sequence length="763" mass="85126">MYSNYLIWKVGITASEAAAFKKTKFKKWVANNWKMTNDAFKLARYGVVDSRFCFEGGSACGRLEGVYVLVTDQGEEITKAFKAASEGKSRAVSPCGGVSQSNCLVHENRTSKCLSHSSSESAPYENYDTPRSICTNVTVDQPNRTAAMMTASEEYYDTPKKIKENLNGHGYHVAPPIMHTHQAMHICSCQQMPICRHVCQQPIPQSSCSHCHPPRRAPAQETPPTVAPSAIYAKVDLLKKNKRKDKPTNEAKPTAETFKESVPNYENMGFAQSLEYYENLKDIRIRVDKFCVKCQSQHQKGKDVKGEQSKVDEEYLVMGPVCQTVKADPNVPPYLHMRPVDGNKQLKCSCIAERATNDQAVPTHTQPDTPASVTSPVMRRHDPSSCYSTVERRRMAQIRRRSNSMDSGRYLDNLDSLNTKTSSSTHNTLTPNSQNNSIDSIPSEKQETPKRIVPHFKTDVNLNDFIKRPSSVPCKANRDSSASNDSGVSTGSLKNFGGGFLEFETIITPLSKVRQRSLDTMPLVLPRRSKSSDPLDELTFKFSKTEVKSSSAEAEVPICPPKKENSKDISVSSSSGALTIPYIDSISSSSGASDMSDYIETLSMSSYSSSEHDHLRYLIKQHCARDCTQKVFLQAAGRLEPELSEIVPSVISEHHHATWLQVFVHLFDNMLHPATRKLKECNNPLKTRLKAVTDKRLNPQQRSTRLINTVCHNLTKNNLPLRWTSGTQSTNARADAAAGRTLDPSRTITEKYSQLMYNARIPI</sequence>
<dbReference type="Gene3D" id="2.30.29.30">
    <property type="entry name" value="Pleckstrin-homology domain (PH domain)/Phosphotyrosine-binding domain (PTB)"/>
    <property type="match status" value="1"/>
</dbReference>
<dbReference type="OrthoDB" id="6537982at2759"/>
<accession>A0A6H5GQ71</accession>
<reference evidence="2 3" key="1">
    <citation type="submission" date="2020-02" db="EMBL/GenBank/DDBJ databases">
        <authorList>
            <person name="Ferguson B K."/>
        </authorList>
    </citation>
    <scope>NUCLEOTIDE SEQUENCE [LARGE SCALE GENOMIC DNA]</scope>
</reference>
<gene>
    <name evidence="2" type="ORF">NTEN_LOCUS10555</name>
</gene>